<protein>
    <submittedName>
        <fullName evidence="3">Possibe surface protein</fullName>
    </submittedName>
</protein>
<accession>Q4V1N9</accession>
<dbReference type="GO" id="GO:0005509">
    <property type="term" value="F:calcium ion binding"/>
    <property type="evidence" value="ECO:0007669"/>
    <property type="project" value="InterPro"/>
</dbReference>
<evidence type="ECO:0000313" key="4">
    <source>
        <dbReference type="Proteomes" id="UP000002612"/>
    </source>
</evidence>
<dbReference type="InterPro" id="IPR013783">
    <property type="entry name" value="Ig-like_fold"/>
</dbReference>
<dbReference type="PANTHER" id="PTHR24273">
    <property type="entry name" value="FI04643P-RELATED"/>
    <property type="match status" value="1"/>
</dbReference>
<evidence type="ECO:0000259" key="2">
    <source>
        <dbReference type="PROSITE" id="PS50268"/>
    </source>
</evidence>
<feature type="compositionally biased region" description="Basic and acidic residues" evidence="1">
    <location>
        <begin position="51"/>
        <end position="70"/>
    </location>
</feature>
<dbReference type="KEGG" id="bcz:pE33L466_0210"/>
<feature type="domain" description="Cadherin" evidence="2">
    <location>
        <begin position="341"/>
        <end position="465"/>
    </location>
</feature>
<evidence type="ECO:0000256" key="1">
    <source>
        <dbReference type="SAM" id="MobiDB-lite"/>
    </source>
</evidence>
<dbReference type="RefSeq" id="WP_000636876.1">
    <property type="nucleotide sequence ID" value="NC_007103.1"/>
</dbReference>
<keyword evidence="3" id="KW-0614">Plasmid</keyword>
<dbReference type="Gene3D" id="2.60.40.3600">
    <property type="match status" value="3"/>
</dbReference>
<feature type="compositionally biased region" description="Polar residues" evidence="1">
    <location>
        <begin position="709"/>
        <end position="730"/>
    </location>
</feature>
<dbReference type="EMBL" id="CP000040">
    <property type="protein sequence ID" value="AAY60368.1"/>
    <property type="molecule type" value="Genomic_DNA"/>
</dbReference>
<feature type="compositionally biased region" description="Basic and acidic residues" evidence="1">
    <location>
        <begin position="695"/>
        <end position="708"/>
    </location>
</feature>
<proteinExistence type="predicted"/>
<organism evidence="3 4">
    <name type="scientific">Bacillus cereus (strain ZK / E33L)</name>
    <dbReference type="NCBI Taxonomy" id="288681"/>
    <lineage>
        <taxon>Bacteria</taxon>
        <taxon>Bacillati</taxon>
        <taxon>Bacillota</taxon>
        <taxon>Bacilli</taxon>
        <taxon>Bacillales</taxon>
        <taxon>Bacillaceae</taxon>
        <taxon>Bacillus</taxon>
        <taxon>Bacillus cereus group</taxon>
    </lineage>
</organism>
<dbReference type="AlphaFoldDB" id="Q4V1N9"/>
<dbReference type="PROSITE" id="PS50268">
    <property type="entry name" value="CADHERIN_2"/>
    <property type="match status" value="2"/>
</dbReference>
<feature type="compositionally biased region" description="Gly residues" evidence="1">
    <location>
        <begin position="211"/>
        <end position="278"/>
    </location>
</feature>
<dbReference type="Gene3D" id="2.60.40.4140">
    <property type="match status" value="1"/>
</dbReference>
<evidence type="ECO:0000313" key="3">
    <source>
        <dbReference type="EMBL" id="AAY60368.1"/>
    </source>
</evidence>
<dbReference type="Proteomes" id="UP000002612">
    <property type="component" value="Plasmid pE33L466"/>
</dbReference>
<feature type="region of interest" description="Disordered" evidence="1">
    <location>
        <begin position="176"/>
        <end position="302"/>
    </location>
</feature>
<dbReference type="Gene3D" id="2.60.40.10">
    <property type="entry name" value="Immunoglobulins"/>
    <property type="match status" value="1"/>
</dbReference>
<dbReference type="GO" id="GO:0016020">
    <property type="term" value="C:membrane"/>
    <property type="evidence" value="ECO:0007669"/>
    <property type="project" value="InterPro"/>
</dbReference>
<sequence length="730" mass="75146">MIVPLDYSKIFKRVLLATTATTLSVGVVSGCSLFSSEKKSIKTASVSKKKKDTEKEKKKGEKKDESKNETTENLNTNDFDEIIDNAKRSSDQNLAGIIENNKTKNKYDDLNDSIATAAINSDRNLASVIDGDKSNNRFSDLNTSIASATNNPSVSDNKDSKNFVFGGDLNINDGVAIADNSIPPGNNDKKPPAAGDSSNGGDVKPPTGSDGNSGGGNTKPPTGGEGNDGGGNTKPPTGGEGNDGGGNTKPPTGGEGNNGGGNTKPPTGGEGNNGGGGTEPPTGSDGNDGGTTKPEKDTVVPVITPKQGVTVYVGDSLNVGDLVEVRDNKDPNPVVSVGEYDTSKAGEIQVTVTATDASGNSSSTTVTVNVVEKEEEKDTEAPVITAKQGVTVYVGDSLNAGDLVEVKDNKDPNPVVSVGEYDTSKAGEIQVTVTATDASGNSSSTTVTVNVVEKEEEKDTEAPVITAKQGVTVHVGDSLNAGDLVEVKDNKDPNPVVSVGEYDTSKAGEIQVTVTATDTSGNSSSTTVTVNVVEKEEEKDTEAPVITVKQGVTVHVGDKLSPESLASVKDNKDPNPVITVGAYDTSKPGTISVQVTATDKAGNSSTATVTVKVVEKEEEKDTEAPVITVKQGVTVHVGDKLSPGSLVSVKDNKDSNPVVTVGAYDTSKPGTISVQVTATDKAGNSLTETVNVVVLEKEKPEQKPEQKPAETTSKEQGNGLLASNSNNVAK</sequence>
<name>Q4V1N9_BACCZ</name>
<feature type="region of interest" description="Disordered" evidence="1">
    <location>
        <begin position="40"/>
        <end position="73"/>
    </location>
</feature>
<feature type="domain" description="Cadherin" evidence="2">
    <location>
        <begin position="503"/>
        <end position="627"/>
    </location>
</feature>
<feature type="region of interest" description="Disordered" evidence="1">
    <location>
        <begin position="695"/>
        <end position="730"/>
    </location>
</feature>
<dbReference type="GO" id="GO:0007156">
    <property type="term" value="P:homophilic cell adhesion via plasma membrane adhesion molecules"/>
    <property type="evidence" value="ECO:0007669"/>
    <property type="project" value="InterPro"/>
</dbReference>
<reference evidence="4" key="1">
    <citation type="journal article" date="2006" name="J. Bacteriol.">
        <title>Pathogenomic sequence analysis of Bacillus cereus and Bacillus thuringiensis isolates closely related to Bacillus anthracis.</title>
        <authorList>
            <person name="Han C.S."/>
            <person name="Xie G."/>
            <person name="Challacombe J.F."/>
            <person name="Altherr M.R."/>
            <person name="Bhotika S.S."/>
            <person name="Brown N."/>
            <person name="Bruce D."/>
            <person name="Campbell C.S."/>
            <person name="Campbell M.L."/>
            <person name="Chen J."/>
            <person name="Chertkov O."/>
            <person name="Cleland C."/>
            <person name="Dimitrijevic M."/>
            <person name="Doggett N.A."/>
            <person name="Fawcett J.J."/>
            <person name="Glavina T."/>
            <person name="Goodwin L.A."/>
            <person name="Green L.D."/>
            <person name="Hill K.K."/>
            <person name="Hitchcock P."/>
            <person name="Jackson P.J."/>
            <person name="Keim P."/>
            <person name="Kewalramani A.R."/>
            <person name="Longmire J."/>
            <person name="Lucas S."/>
            <person name="Malfatti S."/>
            <person name="McMurry K."/>
            <person name="Meincke L.J."/>
            <person name="Misra M."/>
            <person name="Moseman B.L."/>
            <person name="Mundt M."/>
            <person name="Munk A.C."/>
            <person name="Okinaka R.T."/>
            <person name="Parson-Quintana B."/>
            <person name="Reilly L.P."/>
            <person name="Richardson P."/>
            <person name="Robinson D.L."/>
            <person name="Rubin E."/>
            <person name="Saunders E."/>
            <person name="Tapia R."/>
            <person name="Tesmer J.G."/>
            <person name="Thayer N."/>
            <person name="Thompson L.S."/>
            <person name="Tice H."/>
            <person name="Ticknor L.O."/>
            <person name="Wills P.L."/>
            <person name="Brettin T.S."/>
            <person name="Gilna P."/>
        </authorList>
    </citation>
    <scope>NUCLEOTIDE SEQUENCE [LARGE SCALE GENOMIC DNA]</scope>
    <source>
        <strain evidence="4">ZK / E33L</strain>
        <plasmid evidence="4">pE33L466</plasmid>
    </source>
</reference>
<gene>
    <name evidence="3" type="primary">bca</name>
    <name evidence="3" type="ordered locus">pE33L466_0210</name>
</gene>
<dbReference type="PANTHER" id="PTHR24273:SF32">
    <property type="entry name" value="HYALIN"/>
    <property type="match status" value="1"/>
</dbReference>
<dbReference type="InterPro" id="IPR002126">
    <property type="entry name" value="Cadherin-like_dom"/>
</dbReference>
<geneLocation type="plasmid" evidence="3 4">
    <name>pE33L466</name>
</geneLocation>